<protein>
    <submittedName>
        <fullName evidence="8">RDD family protein</fullName>
    </submittedName>
</protein>
<dbReference type="AlphaFoldDB" id="A0A2T4Z7L4"/>
<evidence type="ECO:0000313" key="8">
    <source>
        <dbReference type="EMBL" id="PTM57869.1"/>
    </source>
</evidence>
<feature type="transmembrane region" description="Helical" evidence="6">
    <location>
        <begin position="68"/>
        <end position="87"/>
    </location>
</feature>
<keyword evidence="9" id="KW-1185">Reference proteome</keyword>
<name>A0A2T4Z7L4_9BACL</name>
<evidence type="ECO:0000313" key="9">
    <source>
        <dbReference type="Proteomes" id="UP000241639"/>
    </source>
</evidence>
<dbReference type="InterPro" id="IPR010432">
    <property type="entry name" value="RDD"/>
</dbReference>
<dbReference type="RefSeq" id="WP_245891044.1">
    <property type="nucleotide sequence ID" value="NZ_PZZP01000001.1"/>
</dbReference>
<dbReference type="InterPro" id="IPR051791">
    <property type="entry name" value="Pra-immunoreactive"/>
</dbReference>
<feature type="transmembrane region" description="Helical" evidence="6">
    <location>
        <begin position="147"/>
        <end position="168"/>
    </location>
</feature>
<dbReference type="GO" id="GO:0005886">
    <property type="term" value="C:plasma membrane"/>
    <property type="evidence" value="ECO:0007669"/>
    <property type="project" value="UniProtKB-SubCell"/>
</dbReference>
<dbReference type="Proteomes" id="UP000241639">
    <property type="component" value="Unassembled WGS sequence"/>
</dbReference>
<organism evidence="8 9">
    <name type="scientific">Desmospora activa DSM 45169</name>
    <dbReference type="NCBI Taxonomy" id="1121389"/>
    <lineage>
        <taxon>Bacteria</taxon>
        <taxon>Bacillati</taxon>
        <taxon>Bacillota</taxon>
        <taxon>Bacilli</taxon>
        <taxon>Bacillales</taxon>
        <taxon>Thermoactinomycetaceae</taxon>
        <taxon>Desmospora</taxon>
    </lineage>
</organism>
<dbReference type="PANTHER" id="PTHR36115">
    <property type="entry name" value="PROLINE-RICH ANTIGEN HOMOLOG-RELATED"/>
    <property type="match status" value="1"/>
</dbReference>
<feature type="transmembrane region" description="Helical" evidence="6">
    <location>
        <begin position="25"/>
        <end position="48"/>
    </location>
</feature>
<keyword evidence="4 6" id="KW-1133">Transmembrane helix</keyword>
<comment type="caution">
    <text evidence="8">The sequence shown here is derived from an EMBL/GenBank/DDBJ whole genome shotgun (WGS) entry which is preliminary data.</text>
</comment>
<evidence type="ECO:0000256" key="4">
    <source>
        <dbReference type="ARBA" id="ARBA00022989"/>
    </source>
</evidence>
<gene>
    <name evidence="8" type="ORF">C8J48_0434</name>
</gene>
<proteinExistence type="predicted"/>
<dbReference type="Pfam" id="PF06271">
    <property type="entry name" value="RDD"/>
    <property type="match status" value="1"/>
</dbReference>
<sequence length="191" mass="21841">MKPNLTESYESYQSTRYASLKLRMYAFLLDYLIIVAYGILLGLVSSLLQPVLTPLFTTSPLSAEITGFFLITLPVTLYFAICESSNWQGTWGKRKMGIQVTDQNGDRPRLGRSLLRSVVKFTPWEMAHFVIWRLALPPEYFVHPSSYPLPFLYTVMSFVYIAVSLYMLTPLLSRSKRSIYDWIAGTAVVVK</sequence>
<dbReference type="PANTHER" id="PTHR36115:SF4">
    <property type="entry name" value="MEMBRANE PROTEIN"/>
    <property type="match status" value="1"/>
</dbReference>
<keyword evidence="2" id="KW-1003">Cell membrane</keyword>
<evidence type="ECO:0000256" key="2">
    <source>
        <dbReference type="ARBA" id="ARBA00022475"/>
    </source>
</evidence>
<keyword evidence="3 6" id="KW-0812">Transmembrane</keyword>
<comment type="subcellular location">
    <subcellularLocation>
        <location evidence="1">Cell membrane</location>
        <topology evidence="1">Multi-pass membrane protein</topology>
    </subcellularLocation>
</comment>
<evidence type="ECO:0000256" key="3">
    <source>
        <dbReference type="ARBA" id="ARBA00022692"/>
    </source>
</evidence>
<keyword evidence="5 6" id="KW-0472">Membrane</keyword>
<dbReference type="EMBL" id="PZZP01000001">
    <property type="protein sequence ID" value="PTM57869.1"/>
    <property type="molecule type" value="Genomic_DNA"/>
</dbReference>
<evidence type="ECO:0000256" key="5">
    <source>
        <dbReference type="ARBA" id="ARBA00023136"/>
    </source>
</evidence>
<feature type="domain" description="RDD" evidence="7">
    <location>
        <begin position="17"/>
        <end position="185"/>
    </location>
</feature>
<evidence type="ECO:0000256" key="1">
    <source>
        <dbReference type="ARBA" id="ARBA00004651"/>
    </source>
</evidence>
<reference evidence="8 9" key="1">
    <citation type="submission" date="2018-04" db="EMBL/GenBank/DDBJ databases">
        <title>Genomic Encyclopedia of Archaeal and Bacterial Type Strains, Phase II (KMG-II): from individual species to whole genera.</title>
        <authorList>
            <person name="Goeker M."/>
        </authorList>
    </citation>
    <scope>NUCLEOTIDE SEQUENCE [LARGE SCALE GENOMIC DNA]</scope>
    <source>
        <strain evidence="8 9">DSM 45169</strain>
    </source>
</reference>
<feature type="transmembrane region" description="Helical" evidence="6">
    <location>
        <begin position="117"/>
        <end position="135"/>
    </location>
</feature>
<evidence type="ECO:0000259" key="7">
    <source>
        <dbReference type="Pfam" id="PF06271"/>
    </source>
</evidence>
<accession>A0A2T4Z7L4</accession>
<evidence type="ECO:0000256" key="6">
    <source>
        <dbReference type="SAM" id="Phobius"/>
    </source>
</evidence>